<dbReference type="PROSITE" id="PS50922">
    <property type="entry name" value="TLC"/>
    <property type="match status" value="1"/>
</dbReference>
<keyword evidence="4 5" id="KW-0472">Membrane</keyword>
<evidence type="ECO:0000313" key="8">
    <source>
        <dbReference type="EMBL" id="KAL2058205.1"/>
    </source>
</evidence>
<evidence type="ECO:0000256" key="3">
    <source>
        <dbReference type="ARBA" id="ARBA00022989"/>
    </source>
</evidence>
<dbReference type="Pfam" id="PF03798">
    <property type="entry name" value="TRAM_LAG1_CLN8"/>
    <property type="match status" value="1"/>
</dbReference>
<evidence type="ECO:0000259" key="7">
    <source>
        <dbReference type="PROSITE" id="PS50922"/>
    </source>
</evidence>
<protein>
    <recommendedName>
        <fullName evidence="7">TLC domain-containing protein</fullName>
    </recommendedName>
</protein>
<evidence type="ECO:0000256" key="5">
    <source>
        <dbReference type="PROSITE-ProRule" id="PRU00205"/>
    </source>
</evidence>
<evidence type="ECO:0000256" key="2">
    <source>
        <dbReference type="ARBA" id="ARBA00022692"/>
    </source>
</evidence>
<keyword evidence="2 5" id="KW-0812">Transmembrane</keyword>
<dbReference type="SMART" id="SM00724">
    <property type="entry name" value="TLC"/>
    <property type="match status" value="1"/>
</dbReference>
<comment type="subcellular location">
    <subcellularLocation>
        <location evidence="1">Membrane</location>
        <topology evidence="1">Multi-pass membrane protein</topology>
    </subcellularLocation>
</comment>
<keyword evidence="9" id="KW-1185">Reference proteome</keyword>
<feature type="transmembrane region" description="Helical" evidence="6">
    <location>
        <begin position="241"/>
        <end position="262"/>
    </location>
</feature>
<dbReference type="EMBL" id="JBHFEH010000003">
    <property type="protein sequence ID" value="KAL2058205.1"/>
    <property type="molecule type" value="Genomic_DNA"/>
</dbReference>
<dbReference type="PANTHER" id="PTHR13439">
    <property type="entry name" value="CT120 PROTEIN"/>
    <property type="match status" value="1"/>
</dbReference>
<dbReference type="Proteomes" id="UP001590951">
    <property type="component" value="Unassembled WGS sequence"/>
</dbReference>
<feature type="domain" description="TLC" evidence="7">
    <location>
        <begin position="67"/>
        <end position="274"/>
    </location>
</feature>
<reference evidence="8 9" key="1">
    <citation type="submission" date="2024-09" db="EMBL/GenBank/DDBJ databases">
        <title>Rethinking Asexuality: The Enigmatic Case of Functional Sexual Genes in Lepraria (Stereocaulaceae).</title>
        <authorList>
            <person name="Doellman M."/>
            <person name="Sun Y."/>
            <person name="Barcenas-Pena A."/>
            <person name="Lumbsch H.T."/>
            <person name="Grewe F."/>
        </authorList>
    </citation>
    <scope>NUCLEOTIDE SEQUENCE [LARGE SCALE GENOMIC DNA]</scope>
    <source>
        <strain evidence="8 9">Grewe 0041</strain>
    </source>
</reference>
<evidence type="ECO:0000256" key="4">
    <source>
        <dbReference type="ARBA" id="ARBA00023136"/>
    </source>
</evidence>
<comment type="caution">
    <text evidence="8">The sequence shown here is derived from an EMBL/GenBank/DDBJ whole genome shotgun (WGS) entry which is preliminary data.</text>
</comment>
<gene>
    <name evidence="8" type="ORF">ABVK25_001823</name>
</gene>
<sequence length="285" mass="32166">MRDPLPAPSFLVQNAQPIARALSLRTLPFHAHEILPSFGLYIFLNKFVAPKVSAKIVPRTFSALSEKTKRNWDVHVVSLLQSCFINTAALLVIWLDKRRWKMGPRERVWGYTGATGMVQSFSAGYFLWDLVISATNLDVHGTGALAHAASALAVCLLGFRPFCNYYGLNFVLYELSTPFLNIHWFMDKLKMTGSRAQLINGIALITTFGCSRLLWGTYQSIKMYQDIWAAFKTPGGLPVPPWLAIAYVASNTTLSCLNFYWFGKMVRALRKRFNKPKDEGDKKES</sequence>
<evidence type="ECO:0000256" key="1">
    <source>
        <dbReference type="ARBA" id="ARBA00004141"/>
    </source>
</evidence>
<feature type="transmembrane region" description="Helical" evidence="6">
    <location>
        <begin position="74"/>
        <end position="96"/>
    </location>
</feature>
<proteinExistence type="predicted"/>
<organism evidence="8 9">
    <name type="scientific">Lepraria finkii</name>
    <dbReference type="NCBI Taxonomy" id="1340010"/>
    <lineage>
        <taxon>Eukaryota</taxon>
        <taxon>Fungi</taxon>
        <taxon>Dikarya</taxon>
        <taxon>Ascomycota</taxon>
        <taxon>Pezizomycotina</taxon>
        <taxon>Lecanoromycetes</taxon>
        <taxon>OSLEUM clade</taxon>
        <taxon>Lecanoromycetidae</taxon>
        <taxon>Lecanorales</taxon>
        <taxon>Lecanorineae</taxon>
        <taxon>Stereocaulaceae</taxon>
        <taxon>Lepraria</taxon>
    </lineage>
</organism>
<evidence type="ECO:0000256" key="6">
    <source>
        <dbReference type="SAM" id="Phobius"/>
    </source>
</evidence>
<name>A0ABR4BK67_9LECA</name>
<accession>A0ABR4BK67</accession>
<keyword evidence="3 6" id="KW-1133">Transmembrane helix</keyword>
<feature type="transmembrane region" description="Helical" evidence="6">
    <location>
        <begin position="108"/>
        <end position="128"/>
    </location>
</feature>
<dbReference type="InterPro" id="IPR006634">
    <property type="entry name" value="TLC-dom"/>
</dbReference>
<feature type="transmembrane region" description="Helical" evidence="6">
    <location>
        <begin position="198"/>
        <end position="221"/>
    </location>
</feature>
<dbReference type="PANTHER" id="PTHR13439:SF0">
    <property type="entry name" value="TOPOISOMERASE I DAMAGE AFFECTED PROTEIN 4"/>
    <property type="match status" value="1"/>
</dbReference>
<evidence type="ECO:0000313" key="9">
    <source>
        <dbReference type="Proteomes" id="UP001590951"/>
    </source>
</evidence>
<dbReference type="InterPro" id="IPR050846">
    <property type="entry name" value="TLCD"/>
</dbReference>